<dbReference type="Pfam" id="PF07702">
    <property type="entry name" value="UTRA"/>
    <property type="match status" value="1"/>
</dbReference>
<dbReference type="NCBIfam" id="TIGR02018">
    <property type="entry name" value="his_ut_repres"/>
    <property type="match status" value="1"/>
</dbReference>
<protein>
    <recommendedName>
        <fullName evidence="4">Histidine utilization repressor</fullName>
    </recommendedName>
</protein>
<dbReference type="InterPro" id="IPR036388">
    <property type="entry name" value="WH-like_DNA-bd_sf"/>
</dbReference>
<dbReference type="InterPro" id="IPR050679">
    <property type="entry name" value="Bact_HTH_transcr_reg"/>
</dbReference>
<dbReference type="SMART" id="SM00345">
    <property type="entry name" value="HTH_GNTR"/>
    <property type="match status" value="1"/>
</dbReference>
<dbReference type="SUPFAM" id="SSF46785">
    <property type="entry name" value="Winged helix' DNA-binding domain"/>
    <property type="match status" value="1"/>
</dbReference>
<dbReference type="FunFam" id="1.10.10.10:FF:000079">
    <property type="entry name" value="GntR family transcriptional regulator"/>
    <property type="match status" value="1"/>
</dbReference>
<accession>A0A653LC49</accession>
<dbReference type="GO" id="GO:0006547">
    <property type="term" value="P:L-histidine metabolic process"/>
    <property type="evidence" value="ECO:0007669"/>
    <property type="project" value="UniProtKB-UniRule"/>
</dbReference>
<keyword evidence="2" id="KW-0238">DNA-binding</keyword>
<dbReference type="SMART" id="SM00866">
    <property type="entry name" value="UTRA"/>
    <property type="match status" value="1"/>
</dbReference>
<dbReference type="Proteomes" id="UP000439123">
    <property type="component" value="Unassembled WGS sequence"/>
</dbReference>
<sequence>MVAPALYLQIKQHILDGIRERHYQAGDRIPTEAALCEQFTVSRMTVNRALRELVAEGWLVRTAGSGSFVADRRTESPLLAIRNIADEIAERGGEYSARVIRLQRLAADEKVAVQLGLRVGAPIFHSLIVHQADGEPLQLEERFVDAGRLPGYGEQDFTQQTPNRYLMDVCPLSEMEHVVEAVLPSAGEAGLLQIRVDSPCLLLHRRTWSEGHLVSYARLLSPGSRYKLSSKTQLE</sequence>
<dbReference type="GO" id="GO:0003677">
    <property type="term" value="F:DNA binding"/>
    <property type="evidence" value="ECO:0007669"/>
    <property type="project" value="UniProtKB-UniRule"/>
</dbReference>
<evidence type="ECO:0000313" key="7">
    <source>
        <dbReference type="Proteomes" id="UP000439123"/>
    </source>
</evidence>
<dbReference type="PROSITE" id="PS50949">
    <property type="entry name" value="HTH_GNTR"/>
    <property type="match status" value="1"/>
</dbReference>
<dbReference type="InterPro" id="IPR028978">
    <property type="entry name" value="Chorismate_lyase_/UTRA_dom_sf"/>
</dbReference>
<dbReference type="InterPro" id="IPR036390">
    <property type="entry name" value="WH_DNA-bd_sf"/>
</dbReference>
<evidence type="ECO:0000256" key="1">
    <source>
        <dbReference type="ARBA" id="ARBA00023015"/>
    </source>
</evidence>
<dbReference type="InterPro" id="IPR000524">
    <property type="entry name" value="Tscrpt_reg_HTH_GntR"/>
</dbReference>
<reference evidence="6 7" key="1">
    <citation type="submission" date="2019-10" db="EMBL/GenBank/DDBJ databases">
        <authorList>
            <person name="Karimi E."/>
        </authorList>
    </citation>
    <scope>NUCLEOTIDE SEQUENCE [LARGE SCALE GENOMIC DNA]</scope>
    <source>
        <strain evidence="6">Aeromonas sp. 8C</strain>
    </source>
</reference>
<dbReference type="GO" id="GO:0045892">
    <property type="term" value="P:negative regulation of DNA-templated transcription"/>
    <property type="evidence" value="ECO:0007669"/>
    <property type="project" value="UniProtKB-UniRule"/>
</dbReference>
<evidence type="ECO:0000256" key="2">
    <source>
        <dbReference type="ARBA" id="ARBA00023125"/>
    </source>
</evidence>
<organism evidence="6 7">
    <name type="scientific">Aeromonas veronii</name>
    <dbReference type="NCBI Taxonomy" id="654"/>
    <lineage>
        <taxon>Bacteria</taxon>
        <taxon>Pseudomonadati</taxon>
        <taxon>Pseudomonadota</taxon>
        <taxon>Gammaproteobacteria</taxon>
        <taxon>Aeromonadales</taxon>
        <taxon>Aeromonadaceae</taxon>
        <taxon>Aeromonas</taxon>
    </lineage>
</organism>
<keyword evidence="3" id="KW-0804">Transcription</keyword>
<evidence type="ECO:0000256" key="3">
    <source>
        <dbReference type="ARBA" id="ARBA00023163"/>
    </source>
</evidence>
<gene>
    <name evidence="6" type="primary">hutC</name>
    <name evidence="6" type="ORF">AERO8C_70599</name>
</gene>
<dbReference type="EMBL" id="CABWLC010000020">
    <property type="protein sequence ID" value="VXA88970.1"/>
    <property type="molecule type" value="Genomic_DNA"/>
</dbReference>
<evidence type="ECO:0000313" key="6">
    <source>
        <dbReference type="EMBL" id="VXA88970.1"/>
    </source>
</evidence>
<dbReference type="Pfam" id="PF00392">
    <property type="entry name" value="GntR"/>
    <property type="match status" value="1"/>
</dbReference>
<evidence type="ECO:0000259" key="5">
    <source>
        <dbReference type="PROSITE" id="PS50949"/>
    </source>
</evidence>
<dbReference type="Gene3D" id="3.40.1410.10">
    <property type="entry name" value="Chorismate lyase-like"/>
    <property type="match status" value="1"/>
</dbReference>
<dbReference type="CDD" id="cd07377">
    <property type="entry name" value="WHTH_GntR"/>
    <property type="match status" value="1"/>
</dbReference>
<dbReference type="SUPFAM" id="SSF64288">
    <property type="entry name" value="Chorismate lyase-like"/>
    <property type="match status" value="1"/>
</dbReference>
<dbReference type="PANTHER" id="PTHR44846:SF16">
    <property type="entry name" value="TRANSCRIPTIONAL REGULATOR PHNF-RELATED"/>
    <property type="match status" value="1"/>
</dbReference>
<dbReference type="PANTHER" id="PTHR44846">
    <property type="entry name" value="MANNOSYL-D-GLYCERATE TRANSPORT/METABOLISM SYSTEM REPRESSOR MNGR-RELATED"/>
    <property type="match status" value="1"/>
</dbReference>
<dbReference type="Gene3D" id="1.10.10.10">
    <property type="entry name" value="Winged helix-like DNA-binding domain superfamily/Winged helix DNA-binding domain"/>
    <property type="match status" value="1"/>
</dbReference>
<dbReference type="InterPro" id="IPR011663">
    <property type="entry name" value="UTRA"/>
</dbReference>
<keyword evidence="1" id="KW-0805">Transcription regulation</keyword>
<evidence type="ECO:0000256" key="4">
    <source>
        <dbReference type="NCBIfam" id="TIGR02018"/>
    </source>
</evidence>
<dbReference type="AlphaFoldDB" id="A0A653LC49"/>
<feature type="domain" description="HTH gntR-type" evidence="5">
    <location>
        <begin position="4"/>
        <end position="72"/>
    </location>
</feature>
<proteinExistence type="predicted"/>
<dbReference type="InterPro" id="IPR010248">
    <property type="entry name" value="His_ut_repres"/>
</dbReference>
<dbReference type="GO" id="GO:0003700">
    <property type="term" value="F:DNA-binding transcription factor activity"/>
    <property type="evidence" value="ECO:0007669"/>
    <property type="project" value="UniProtKB-UniRule"/>
</dbReference>
<dbReference type="PRINTS" id="PR00035">
    <property type="entry name" value="HTHGNTR"/>
</dbReference>
<name>A0A653LC49_AERVE</name>